<dbReference type="NCBIfam" id="TIGR01509">
    <property type="entry name" value="HAD-SF-IA-v3"/>
    <property type="match status" value="1"/>
</dbReference>
<evidence type="ECO:0000313" key="1">
    <source>
        <dbReference type="EMBL" id="SVE13057.1"/>
    </source>
</evidence>
<dbReference type="Pfam" id="PF00702">
    <property type="entry name" value="Hydrolase"/>
    <property type="match status" value="1"/>
</dbReference>
<dbReference type="Gene3D" id="3.40.50.1000">
    <property type="entry name" value="HAD superfamily/HAD-like"/>
    <property type="match status" value="1"/>
</dbReference>
<dbReference type="InterPro" id="IPR023214">
    <property type="entry name" value="HAD_sf"/>
</dbReference>
<dbReference type="SUPFAM" id="SSF56784">
    <property type="entry name" value="HAD-like"/>
    <property type="match status" value="1"/>
</dbReference>
<dbReference type="CDD" id="cd02603">
    <property type="entry name" value="HAD_sEH-N_like"/>
    <property type="match status" value="1"/>
</dbReference>
<dbReference type="PANTHER" id="PTHR43611:SF3">
    <property type="entry name" value="FLAVIN MONONUCLEOTIDE HYDROLASE 1, CHLOROPLATIC"/>
    <property type="match status" value="1"/>
</dbReference>
<organism evidence="1">
    <name type="scientific">marine metagenome</name>
    <dbReference type="NCBI Taxonomy" id="408172"/>
    <lineage>
        <taxon>unclassified sequences</taxon>
        <taxon>metagenomes</taxon>
        <taxon>ecological metagenomes</taxon>
    </lineage>
</organism>
<proteinExistence type="predicted"/>
<evidence type="ECO:0008006" key="2">
    <source>
        <dbReference type="Google" id="ProtNLM"/>
    </source>
</evidence>
<dbReference type="EMBL" id="UINC01196166">
    <property type="protein sequence ID" value="SVE13057.1"/>
    <property type="molecule type" value="Genomic_DNA"/>
</dbReference>
<protein>
    <recommendedName>
        <fullName evidence="2">HAD family hydrolase</fullName>
    </recommendedName>
</protein>
<feature type="non-terminal residue" evidence="1">
    <location>
        <position position="1"/>
    </location>
</feature>
<sequence length="141" mass="15899">PCCLKESDFWRGWQKLLGKETEVVSFLKSLSANYTIWLLSNTNPRHIKDELESQVSFLEYIDGGIYSFDAGSRKPDSAIYEYALEKSGAKANESVFIDDLKDNINAAEKQGFIGIHYVGEDQLLEDLNDLGIEIDKMVALV</sequence>
<dbReference type="InterPro" id="IPR006439">
    <property type="entry name" value="HAD-SF_hydro_IA"/>
</dbReference>
<accession>A0A383AYZ4</accession>
<gene>
    <name evidence="1" type="ORF">METZ01_LOCUS465911</name>
</gene>
<dbReference type="InterPro" id="IPR036412">
    <property type="entry name" value="HAD-like_sf"/>
</dbReference>
<dbReference type="PANTHER" id="PTHR43611">
    <property type="entry name" value="ALPHA-D-GLUCOSE 1-PHOSPHATE PHOSPHATASE"/>
    <property type="match status" value="1"/>
</dbReference>
<reference evidence="1" key="1">
    <citation type="submission" date="2018-05" db="EMBL/GenBank/DDBJ databases">
        <authorList>
            <person name="Lanie J.A."/>
            <person name="Ng W.-L."/>
            <person name="Kazmierczak K.M."/>
            <person name="Andrzejewski T.M."/>
            <person name="Davidsen T.M."/>
            <person name="Wayne K.J."/>
            <person name="Tettelin H."/>
            <person name="Glass J.I."/>
            <person name="Rusch D."/>
            <person name="Podicherti R."/>
            <person name="Tsui H.-C.T."/>
            <person name="Winkler M.E."/>
        </authorList>
    </citation>
    <scope>NUCLEOTIDE SEQUENCE</scope>
</reference>
<dbReference type="AlphaFoldDB" id="A0A383AYZ4"/>
<name>A0A383AYZ4_9ZZZZ</name>